<proteinExistence type="predicted"/>
<evidence type="ECO:0000313" key="2">
    <source>
        <dbReference type="EMBL" id="CAG7825016.1"/>
    </source>
</evidence>
<gene>
    <name evidence="2" type="ORF">AFUS01_LOCUS35142</name>
</gene>
<feature type="non-terminal residue" evidence="2">
    <location>
        <position position="1"/>
    </location>
</feature>
<evidence type="ECO:0000313" key="3">
    <source>
        <dbReference type="Proteomes" id="UP000708208"/>
    </source>
</evidence>
<name>A0A8J2L0M0_9HEXA</name>
<protein>
    <submittedName>
        <fullName evidence="2">Uncharacterized protein</fullName>
    </submittedName>
</protein>
<feature type="region of interest" description="Disordered" evidence="1">
    <location>
        <begin position="1"/>
        <end position="33"/>
    </location>
</feature>
<keyword evidence="3" id="KW-1185">Reference proteome</keyword>
<accession>A0A8J2L0M0</accession>
<dbReference type="Proteomes" id="UP000708208">
    <property type="component" value="Unassembled WGS sequence"/>
</dbReference>
<evidence type="ECO:0000256" key="1">
    <source>
        <dbReference type="SAM" id="MobiDB-lite"/>
    </source>
</evidence>
<comment type="caution">
    <text evidence="2">The sequence shown here is derived from an EMBL/GenBank/DDBJ whole genome shotgun (WGS) entry which is preliminary data.</text>
</comment>
<organism evidence="2 3">
    <name type="scientific">Allacma fusca</name>
    <dbReference type="NCBI Taxonomy" id="39272"/>
    <lineage>
        <taxon>Eukaryota</taxon>
        <taxon>Metazoa</taxon>
        <taxon>Ecdysozoa</taxon>
        <taxon>Arthropoda</taxon>
        <taxon>Hexapoda</taxon>
        <taxon>Collembola</taxon>
        <taxon>Symphypleona</taxon>
        <taxon>Sminthuridae</taxon>
        <taxon>Allacma</taxon>
    </lineage>
</organism>
<dbReference type="EMBL" id="CAJVCH010534595">
    <property type="protein sequence ID" value="CAG7825016.1"/>
    <property type="molecule type" value="Genomic_DNA"/>
</dbReference>
<sequence>AKSVDSTGRASTASGDDQLDIRNVAAAEKSRKT</sequence>
<dbReference type="AlphaFoldDB" id="A0A8J2L0M0"/>
<feature type="compositionally biased region" description="Polar residues" evidence="1">
    <location>
        <begin position="1"/>
        <end position="15"/>
    </location>
</feature>
<reference evidence="2" key="1">
    <citation type="submission" date="2021-06" db="EMBL/GenBank/DDBJ databases">
        <authorList>
            <person name="Hodson N. C."/>
            <person name="Mongue J. A."/>
            <person name="Jaron S. K."/>
        </authorList>
    </citation>
    <scope>NUCLEOTIDE SEQUENCE</scope>
</reference>